<gene>
    <name evidence="1" type="ORF">E2F46_14910</name>
</gene>
<keyword evidence="2" id="KW-1185">Reference proteome</keyword>
<dbReference type="SUPFAM" id="SSF48452">
    <property type="entry name" value="TPR-like"/>
    <property type="match status" value="1"/>
</dbReference>
<reference evidence="1 2" key="1">
    <citation type="submission" date="2019-03" db="EMBL/GenBank/DDBJ databases">
        <title>Luteimonas zhaokaii sp.nov., isolated from the rectal contents of Plateau pika in Yushu, Qinghai Province, China.</title>
        <authorList>
            <person name="Zhang G."/>
        </authorList>
    </citation>
    <scope>NUCLEOTIDE SEQUENCE [LARGE SCALE GENOMIC DNA]</scope>
    <source>
        <strain evidence="1 2">B9</strain>
    </source>
</reference>
<name>A0A4V3ALD1_9GAMM</name>
<sequence>MRAAERIDDRLQRCLAYPDLPGNRWPAGHVEANCRYRVTEVVTLAEIDGYLQRGEVAVLEQVMSGYLARHFSAAGHGDEIHLAIARFSDVDDDADRISTRWLELAPRSAFAHMARAAHIHRLARAARGGAYVRDTPRENMRRMSELAAEAIPLYQQAIAIEPRAMPAYAGLIGIARIDSRHELLQQAVASASRQDPACWHVADQRMMSATPRWGGSYEEMLAIAAELSRHLDRRPLLALTIAEPYADRGERLLAAKQYTREAMQLLDIAIRTAPSQAALVNAGEMAQKLPPEQGGADHWKSMSLLLQRARFTAVDAWTARELAWFLLGADPSWSLRYATRAVELDPGNRWAHFLLASAYKATGQVDAAEKHYLVAIEDEARHRESLGELAHMMLYPAPEAAPLLERARPYIERFVAAYPDDSLAWLIQIEAELLENGDKVDGNLIRGFLARANLEDPRQAEWARLLQASLNDHAPSSKAAAP</sequence>
<protein>
    <submittedName>
        <fullName evidence="1">Uncharacterized protein</fullName>
    </submittedName>
</protein>
<evidence type="ECO:0000313" key="1">
    <source>
        <dbReference type="EMBL" id="TDK21521.1"/>
    </source>
</evidence>
<dbReference type="InterPro" id="IPR011990">
    <property type="entry name" value="TPR-like_helical_dom_sf"/>
</dbReference>
<dbReference type="Proteomes" id="UP000294796">
    <property type="component" value="Unassembled WGS sequence"/>
</dbReference>
<dbReference type="Gene3D" id="1.25.40.10">
    <property type="entry name" value="Tetratricopeptide repeat domain"/>
    <property type="match status" value="1"/>
</dbReference>
<dbReference type="EMBL" id="SMTF01000016">
    <property type="protein sequence ID" value="TDK21521.1"/>
    <property type="molecule type" value="Genomic_DNA"/>
</dbReference>
<accession>A0A4V3ALD1</accession>
<dbReference type="RefSeq" id="WP_133323376.1">
    <property type="nucleotide sequence ID" value="NZ_SMTF01000016.1"/>
</dbReference>
<dbReference type="OrthoDB" id="6020252at2"/>
<evidence type="ECO:0000313" key="2">
    <source>
        <dbReference type="Proteomes" id="UP000294796"/>
    </source>
</evidence>
<organism evidence="1 2">
    <name type="scientific">Luteimonas aestuarii</name>
    <dbReference type="NCBI Taxonomy" id="453837"/>
    <lineage>
        <taxon>Bacteria</taxon>
        <taxon>Pseudomonadati</taxon>
        <taxon>Pseudomonadota</taxon>
        <taxon>Gammaproteobacteria</taxon>
        <taxon>Lysobacterales</taxon>
        <taxon>Lysobacteraceae</taxon>
        <taxon>Luteimonas</taxon>
    </lineage>
</organism>
<comment type="caution">
    <text evidence="1">The sequence shown here is derived from an EMBL/GenBank/DDBJ whole genome shotgun (WGS) entry which is preliminary data.</text>
</comment>
<proteinExistence type="predicted"/>
<dbReference type="AlphaFoldDB" id="A0A4V3ALD1"/>